<feature type="domain" description="Protein kinase" evidence="10">
    <location>
        <begin position="1"/>
        <end position="190"/>
    </location>
</feature>
<dbReference type="PROSITE" id="PS00108">
    <property type="entry name" value="PROTEIN_KINASE_ST"/>
    <property type="match status" value="1"/>
</dbReference>
<dbReference type="InterPro" id="IPR000719">
    <property type="entry name" value="Prot_kinase_dom"/>
</dbReference>
<evidence type="ECO:0000256" key="4">
    <source>
        <dbReference type="ARBA" id="ARBA00022741"/>
    </source>
</evidence>
<dbReference type="InterPro" id="IPR008271">
    <property type="entry name" value="Ser/Thr_kinase_AS"/>
</dbReference>
<dbReference type="AlphaFoldDB" id="L8X7Q5"/>
<dbReference type="PROSITE" id="PS50011">
    <property type="entry name" value="PROTEIN_KINASE_DOM"/>
    <property type="match status" value="1"/>
</dbReference>
<sequence length="190" mass="20235">MVADITFSAHRVLCGFIATSTFLDAGGCPGASLCSNLQSHDWHPINAFFPTAISSCRADFVLDLVPNGELLDRIKKLGSLTSEGARYYTAQIVDAVGWMHNLGVIHRDLKPENILLDEGFRVKITDFGSARIDPVEGQGGGVNNPSSVGPSSTANGAVDSVVDQPRASSFVGTAEYVSPELLINNVTSRR</sequence>
<name>L8X7Q5_THACA</name>
<dbReference type="STRING" id="983506.L8X7Q5"/>
<dbReference type="GO" id="GO:0035556">
    <property type="term" value="P:intracellular signal transduction"/>
    <property type="evidence" value="ECO:0007669"/>
    <property type="project" value="TreeGrafter"/>
</dbReference>
<dbReference type="GO" id="GO:0004674">
    <property type="term" value="F:protein serine/threonine kinase activity"/>
    <property type="evidence" value="ECO:0007669"/>
    <property type="project" value="UniProtKB-KW"/>
</dbReference>
<dbReference type="HOGENOM" id="CLU_1428878_0_0_1"/>
<dbReference type="SUPFAM" id="SSF56112">
    <property type="entry name" value="Protein kinase-like (PK-like)"/>
    <property type="match status" value="1"/>
</dbReference>
<dbReference type="InterPro" id="IPR050236">
    <property type="entry name" value="Ser_Thr_kinase_AGC"/>
</dbReference>
<dbReference type="Proteomes" id="UP000011668">
    <property type="component" value="Unassembled WGS sequence"/>
</dbReference>
<comment type="catalytic activity">
    <reaction evidence="7">
        <text>L-threonyl-[protein] + ATP = O-phospho-L-threonyl-[protein] + ADP + H(+)</text>
        <dbReference type="Rhea" id="RHEA:46608"/>
        <dbReference type="Rhea" id="RHEA-COMP:11060"/>
        <dbReference type="Rhea" id="RHEA-COMP:11605"/>
        <dbReference type="ChEBI" id="CHEBI:15378"/>
        <dbReference type="ChEBI" id="CHEBI:30013"/>
        <dbReference type="ChEBI" id="CHEBI:30616"/>
        <dbReference type="ChEBI" id="CHEBI:61977"/>
        <dbReference type="ChEBI" id="CHEBI:456216"/>
        <dbReference type="EC" id="2.7.11.1"/>
    </reaction>
</comment>
<keyword evidence="5 11" id="KW-0418">Kinase</keyword>
<dbReference type="EC" id="2.7.11.1" evidence="1"/>
<evidence type="ECO:0000256" key="5">
    <source>
        <dbReference type="ARBA" id="ARBA00022777"/>
    </source>
</evidence>
<dbReference type="SMART" id="SM00220">
    <property type="entry name" value="S_TKc"/>
    <property type="match status" value="1"/>
</dbReference>
<keyword evidence="6" id="KW-0067">ATP-binding</keyword>
<evidence type="ECO:0000256" key="8">
    <source>
        <dbReference type="ARBA" id="ARBA00048679"/>
    </source>
</evidence>
<dbReference type="OrthoDB" id="347657at2759"/>
<organism evidence="11 12">
    <name type="scientific">Thanatephorus cucumeris (strain AG1-IA)</name>
    <name type="common">Rice sheath blight fungus</name>
    <name type="synonym">Rhizoctonia solani</name>
    <dbReference type="NCBI Taxonomy" id="983506"/>
    <lineage>
        <taxon>Eukaryota</taxon>
        <taxon>Fungi</taxon>
        <taxon>Dikarya</taxon>
        <taxon>Basidiomycota</taxon>
        <taxon>Agaricomycotina</taxon>
        <taxon>Agaricomycetes</taxon>
        <taxon>Cantharellales</taxon>
        <taxon>Ceratobasidiaceae</taxon>
        <taxon>Rhizoctonia</taxon>
        <taxon>Rhizoctonia solani AG-1</taxon>
    </lineage>
</organism>
<dbReference type="InterPro" id="IPR011009">
    <property type="entry name" value="Kinase-like_dom_sf"/>
</dbReference>
<evidence type="ECO:0000256" key="3">
    <source>
        <dbReference type="ARBA" id="ARBA00022679"/>
    </source>
</evidence>
<keyword evidence="2" id="KW-0723">Serine/threonine-protein kinase</keyword>
<evidence type="ECO:0000256" key="9">
    <source>
        <dbReference type="SAM" id="MobiDB-lite"/>
    </source>
</evidence>
<comment type="catalytic activity">
    <reaction evidence="8">
        <text>L-seryl-[protein] + ATP = O-phospho-L-seryl-[protein] + ADP + H(+)</text>
        <dbReference type="Rhea" id="RHEA:17989"/>
        <dbReference type="Rhea" id="RHEA-COMP:9863"/>
        <dbReference type="Rhea" id="RHEA-COMP:11604"/>
        <dbReference type="ChEBI" id="CHEBI:15378"/>
        <dbReference type="ChEBI" id="CHEBI:29999"/>
        <dbReference type="ChEBI" id="CHEBI:30616"/>
        <dbReference type="ChEBI" id="CHEBI:83421"/>
        <dbReference type="ChEBI" id="CHEBI:456216"/>
        <dbReference type="EC" id="2.7.11.1"/>
    </reaction>
</comment>
<keyword evidence="4" id="KW-0547">Nucleotide-binding</keyword>
<feature type="region of interest" description="Disordered" evidence="9">
    <location>
        <begin position="134"/>
        <end position="158"/>
    </location>
</feature>
<dbReference type="PANTHER" id="PTHR24356:SF163">
    <property type="entry name" value="3-PHOSPHOINOSITIDE-DEPENDENT PROTEIN KINASE 1-RELATED"/>
    <property type="match status" value="1"/>
</dbReference>
<gene>
    <name evidence="11" type="ORF">AG1IA_00843</name>
</gene>
<comment type="caution">
    <text evidence="11">The sequence shown here is derived from an EMBL/GenBank/DDBJ whole genome shotgun (WGS) entry which is preliminary data.</text>
</comment>
<evidence type="ECO:0000256" key="6">
    <source>
        <dbReference type="ARBA" id="ARBA00022840"/>
    </source>
</evidence>
<keyword evidence="12" id="KW-1185">Reference proteome</keyword>
<evidence type="ECO:0000313" key="12">
    <source>
        <dbReference type="Proteomes" id="UP000011668"/>
    </source>
</evidence>
<dbReference type="Pfam" id="PF00069">
    <property type="entry name" value="Pkinase"/>
    <property type="match status" value="1"/>
</dbReference>
<keyword evidence="3" id="KW-0808">Transferase</keyword>
<accession>L8X7Q5</accession>
<dbReference type="PANTHER" id="PTHR24356">
    <property type="entry name" value="SERINE/THREONINE-PROTEIN KINASE"/>
    <property type="match status" value="1"/>
</dbReference>
<proteinExistence type="predicted"/>
<reference evidence="11 12" key="1">
    <citation type="journal article" date="2013" name="Nat. Commun.">
        <title>The evolution and pathogenic mechanisms of the rice sheath blight pathogen.</title>
        <authorList>
            <person name="Zheng A."/>
            <person name="Lin R."/>
            <person name="Xu L."/>
            <person name="Qin P."/>
            <person name="Tang C."/>
            <person name="Ai P."/>
            <person name="Zhang D."/>
            <person name="Liu Y."/>
            <person name="Sun Z."/>
            <person name="Feng H."/>
            <person name="Wang Y."/>
            <person name="Chen Y."/>
            <person name="Liang X."/>
            <person name="Fu R."/>
            <person name="Li Q."/>
            <person name="Zhang J."/>
            <person name="Yu X."/>
            <person name="Xie Z."/>
            <person name="Ding L."/>
            <person name="Guan P."/>
            <person name="Tang J."/>
            <person name="Liang Y."/>
            <person name="Wang S."/>
            <person name="Deng Q."/>
            <person name="Li S."/>
            <person name="Zhu J."/>
            <person name="Wang L."/>
            <person name="Liu H."/>
            <person name="Li P."/>
        </authorList>
    </citation>
    <scope>NUCLEOTIDE SEQUENCE [LARGE SCALE GENOMIC DNA]</scope>
    <source>
        <strain evidence="12">AG-1 IA</strain>
    </source>
</reference>
<dbReference type="Gene3D" id="1.10.510.10">
    <property type="entry name" value="Transferase(Phosphotransferase) domain 1"/>
    <property type="match status" value="1"/>
</dbReference>
<dbReference type="GO" id="GO:0005524">
    <property type="term" value="F:ATP binding"/>
    <property type="evidence" value="ECO:0007669"/>
    <property type="project" value="UniProtKB-KW"/>
</dbReference>
<evidence type="ECO:0000313" key="11">
    <source>
        <dbReference type="EMBL" id="ELU45132.1"/>
    </source>
</evidence>
<protein>
    <recommendedName>
        <fullName evidence="1">non-specific serine/threonine protein kinase</fullName>
        <ecNumber evidence="1">2.7.11.1</ecNumber>
    </recommendedName>
</protein>
<evidence type="ECO:0000259" key="10">
    <source>
        <dbReference type="PROSITE" id="PS50011"/>
    </source>
</evidence>
<dbReference type="EMBL" id="AFRT01000179">
    <property type="protein sequence ID" value="ELU45132.1"/>
    <property type="molecule type" value="Genomic_DNA"/>
</dbReference>
<evidence type="ECO:0000256" key="7">
    <source>
        <dbReference type="ARBA" id="ARBA00047899"/>
    </source>
</evidence>
<evidence type="ECO:0000256" key="2">
    <source>
        <dbReference type="ARBA" id="ARBA00022527"/>
    </source>
</evidence>
<evidence type="ECO:0000256" key="1">
    <source>
        <dbReference type="ARBA" id="ARBA00012513"/>
    </source>
</evidence>
<feature type="compositionally biased region" description="Polar residues" evidence="9">
    <location>
        <begin position="143"/>
        <end position="155"/>
    </location>
</feature>